<dbReference type="EMBL" id="LLXL01002534">
    <property type="protein sequence ID" value="PKK60601.1"/>
    <property type="molecule type" value="Genomic_DNA"/>
</dbReference>
<feature type="region of interest" description="Disordered" evidence="1">
    <location>
        <begin position="1"/>
        <end position="96"/>
    </location>
</feature>
<accession>A0A2N1MG40</accession>
<dbReference type="Proteomes" id="UP000233469">
    <property type="component" value="Unassembled WGS sequence"/>
</dbReference>
<protein>
    <submittedName>
        <fullName evidence="2">Uncharacterized protein</fullName>
    </submittedName>
</protein>
<gene>
    <name evidence="2" type="ORF">RhiirC2_718999</name>
</gene>
<feature type="compositionally biased region" description="Polar residues" evidence="1">
    <location>
        <begin position="11"/>
        <end position="85"/>
    </location>
</feature>
<proteinExistence type="predicted"/>
<reference evidence="2 3" key="2">
    <citation type="submission" date="2017-10" db="EMBL/GenBank/DDBJ databases">
        <title>Extensive intraspecific genome diversity in a model arbuscular mycorrhizal fungus.</title>
        <authorList>
            <person name="Chen E.C.H."/>
            <person name="Morin E."/>
            <person name="Baudet D."/>
            <person name="Noel J."/>
            <person name="Ndikumana S."/>
            <person name="Charron P."/>
            <person name="St-Onge C."/>
            <person name="Giorgi J."/>
            <person name="Grigoriev I.V."/>
            <person name="Roux C."/>
            <person name="Martin F.M."/>
            <person name="Corradi N."/>
        </authorList>
    </citation>
    <scope>NUCLEOTIDE SEQUENCE [LARGE SCALE GENOMIC DNA]</scope>
    <source>
        <strain evidence="2 3">C2</strain>
    </source>
</reference>
<evidence type="ECO:0000313" key="2">
    <source>
        <dbReference type="EMBL" id="PKK60601.1"/>
    </source>
</evidence>
<comment type="caution">
    <text evidence="2">The sequence shown here is derived from an EMBL/GenBank/DDBJ whole genome shotgun (WGS) entry which is preliminary data.</text>
</comment>
<dbReference type="AlphaFoldDB" id="A0A2N1MG40"/>
<sequence>MRTSYDKIKAITSSNKNCSQTQGRNNSHFPKGQHGQQKGNHNNYSAPHTNANNNRIPRRSNYASPNHMNNWDGPSNQDQANNNLPSAKGKQVETYQPSNEELLKRISHLETIIKDLSSQIKGCMIE</sequence>
<evidence type="ECO:0000256" key="1">
    <source>
        <dbReference type="SAM" id="MobiDB-lite"/>
    </source>
</evidence>
<reference evidence="2 3" key="1">
    <citation type="submission" date="2016-04" db="EMBL/GenBank/DDBJ databases">
        <title>Genome analyses suggest a sexual origin of heterokaryosis in a supposedly ancient asexual fungus.</title>
        <authorList>
            <person name="Ropars J."/>
            <person name="Sedzielewska K."/>
            <person name="Noel J."/>
            <person name="Charron P."/>
            <person name="Farinelli L."/>
            <person name="Marton T."/>
            <person name="Kruger M."/>
            <person name="Pelin A."/>
            <person name="Brachmann A."/>
            <person name="Corradi N."/>
        </authorList>
    </citation>
    <scope>NUCLEOTIDE SEQUENCE [LARGE SCALE GENOMIC DNA]</scope>
    <source>
        <strain evidence="2 3">C2</strain>
    </source>
</reference>
<organism evidence="2 3">
    <name type="scientific">Rhizophagus irregularis</name>
    <dbReference type="NCBI Taxonomy" id="588596"/>
    <lineage>
        <taxon>Eukaryota</taxon>
        <taxon>Fungi</taxon>
        <taxon>Fungi incertae sedis</taxon>
        <taxon>Mucoromycota</taxon>
        <taxon>Glomeromycotina</taxon>
        <taxon>Glomeromycetes</taxon>
        <taxon>Glomerales</taxon>
        <taxon>Glomeraceae</taxon>
        <taxon>Rhizophagus</taxon>
    </lineage>
</organism>
<name>A0A2N1MG40_9GLOM</name>
<evidence type="ECO:0000313" key="3">
    <source>
        <dbReference type="Proteomes" id="UP000233469"/>
    </source>
</evidence>